<reference evidence="4" key="1">
    <citation type="submission" date="2018-06" db="EMBL/GenBank/DDBJ databases">
        <authorList>
            <person name="Zhirakovskaya E."/>
        </authorList>
    </citation>
    <scope>NUCLEOTIDE SEQUENCE</scope>
</reference>
<feature type="domain" description="Enoyl reductase (ER)" evidence="3">
    <location>
        <begin position="14"/>
        <end position="327"/>
    </location>
</feature>
<protein>
    <submittedName>
        <fullName evidence="4">Putative quinone reductase</fullName>
    </submittedName>
</protein>
<dbReference type="Pfam" id="PF08240">
    <property type="entry name" value="ADH_N"/>
    <property type="match status" value="1"/>
</dbReference>
<dbReference type="AlphaFoldDB" id="A0A3B0XJ23"/>
<dbReference type="SUPFAM" id="SSF51735">
    <property type="entry name" value="NAD(P)-binding Rossmann-fold domains"/>
    <property type="match status" value="1"/>
</dbReference>
<organism evidence="4">
    <name type="scientific">hydrothermal vent metagenome</name>
    <dbReference type="NCBI Taxonomy" id="652676"/>
    <lineage>
        <taxon>unclassified sequences</taxon>
        <taxon>metagenomes</taxon>
        <taxon>ecological metagenomes</taxon>
    </lineage>
</organism>
<dbReference type="SMART" id="SM00829">
    <property type="entry name" value="PKS_ER"/>
    <property type="match status" value="1"/>
</dbReference>
<evidence type="ECO:0000256" key="2">
    <source>
        <dbReference type="ARBA" id="ARBA00023002"/>
    </source>
</evidence>
<accession>A0A3B0XJ23</accession>
<proteinExistence type="predicted"/>
<dbReference type="InterPro" id="IPR013149">
    <property type="entry name" value="ADH-like_C"/>
</dbReference>
<evidence type="ECO:0000313" key="4">
    <source>
        <dbReference type="EMBL" id="VAW68385.1"/>
    </source>
</evidence>
<dbReference type="Pfam" id="PF00107">
    <property type="entry name" value="ADH_zinc_N"/>
    <property type="match status" value="1"/>
</dbReference>
<sequence length="329" mass="35441">MAENMKAVVFNQYGGVDQLLIKDLPVPVVQEGEVLIRVKAFGINRAEIQMRKGLWGDVACVSGIECVGEVAMDKTGRYARGQKVAAIMGGMGRSRNGSYAEYTCVPAANVFSVKTSLDWGDFAAIPESYATAWSCLHDNLKINEGDVIFIRGGTSALGLAAIKLASVMFSARVLASTRNPDNVSLLKDAGCSKVLIESAELSEQIRSKYTEGIDGVMDIIGNSTLLDSLKMVKKAGYVCNAGFLGGSEPVVFNPLMDMPSSVNLNFFASFMLGTADYSIDKIPMQDIVFNAEQGKYKVKPVKKFAFNDIAQAHDLMESNKACGKVVVVL</sequence>
<dbReference type="InterPro" id="IPR011032">
    <property type="entry name" value="GroES-like_sf"/>
</dbReference>
<gene>
    <name evidence="4" type="ORF">MNBD_GAMMA09-2240</name>
</gene>
<dbReference type="SUPFAM" id="SSF50129">
    <property type="entry name" value="GroES-like"/>
    <property type="match status" value="1"/>
</dbReference>
<dbReference type="InterPro" id="IPR020843">
    <property type="entry name" value="ER"/>
</dbReference>
<dbReference type="PANTHER" id="PTHR48106">
    <property type="entry name" value="QUINONE OXIDOREDUCTASE PIG3-RELATED"/>
    <property type="match status" value="1"/>
</dbReference>
<keyword evidence="1" id="KW-0521">NADP</keyword>
<dbReference type="PANTHER" id="PTHR48106:SF18">
    <property type="entry name" value="QUINONE OXIDOREDUCTASE PIG3"/>
    <property type="match status" value="1"/>
</dbReference>
<dbReference type="EMBL" id="UOFI01000128">
    <property type="protein sequence ID" value="VAW68385.1"/>
    <property type="molecule type" value="Genomic_DNA"/>
</dbReference>
<keyword evidence="2" id="KW-0560">Oxidoreductase</keyword>
<dbReference type="InterPro" id="IPR036291">
    <property type="entry name" value="NAD(P)-bd_dom_sf"/>
</dbReference>
<dbReference type="InterPro" id="IPR013154">
    <property type="entry name" value="ADH-like_N"/>
</dbReference>
<evidence type="ECO:0000256" key="1">
    <source>
        <dbReference type="ARBA" id="ARBA00022857"/>
    </source>
</evidence>
<evidence type="ECO:0000259" key="3">
    <source>
        <dbReference type="SMART" id="SM00829"/>
    </source>
</evidence>
<dbReference type="Gene3D" id="3.40.50.720">
    <property type="entry name" value="NAD(P)-binding Rossmann-like Domain"/>
    <property type="match status" value="1"/>
</dbReference>
<dbReference type="GO" id="GO:0070402">
    <property type="term" value="F:NADPH binding"/>
    <property type="evidence" value="ECO:0007669"/>
    <property type="project" value="TreeGrafter"/>
</dbReference>
<name>A0A3B0XJ23_9ZZZZ</name>
<dbReference type="GO" id="GO:0016651">
    <property type="term" value="F:oxidoreductase activity, acting on NAD(P)H"/>
    <property type="evidence" value="ECO:0007669"/>
    <property type="project" value="TreeGrafter"/>
</dbReference>
<dbReference type="Gene3D" id="3.90.180.10">
    <property type="entry name" value="Medium-chain alcohol dehydrogenases, catalytic domain"/>
    <property type="match status" value="1"/>
</dbReference>